<sequence>MLLMPYSNLDKKPYVDQLTPNGHGTDSKAKLAEIAASDHPWESTVFSRGTRKRRAEGIDPGSFRLGWDSKGSSADTGR</sequence>
<organism evidence="2 3">
    <name type="scientific">Singulisphaera acidiphila (strain ATCC BAA-1392 / DSM 18658 / VKM B-2454 / MOB10)</name>
    <dbReference type="NCBI Taxonomy" id="886293"/>
    <lineage>
        <taxon>Bacteria</taxon>
        <taxon>Pseudomonadati</taxon>
        <taxon>Planctomycetota</taxon>
        <taxon>Planctomycetia</taxon>
        <taxon>Isosphaerales</taxon>
        <taxon>Isosphaeraceae</taxon>
        <taxon>Singulisphaera</taxon>
    </lineage>
</organism>
<dbReference type="HOGENOM" id="CLU_2620127_0_0_0"/>
<evidence type="ECO:0000313" key="3">
    <source>
        <dbReference type="Proteomes" id="UP000010798"/>
    </source>
</evidence>
<gene>
    <name evidence="2" type="ordered locus">Sinac_2433</name>
</gene>
<proteinExistence type="predicted"/>
<keyword evidence="3" id="KW-1185">Reference proteome</keyword>
<feature type="region of interest" description="Disordered" evidence="1">
    <location>
        <begin position="45"/>
        <end position="78"/>
    </location>
</feature>
<accession>L0DBJ1</accession>
<evidence type="ECO:0000256" key="1">
    <source>
        <dbReference type="SAM" id="MobiDB-lite"/>
    </source>
</evidence>
<name>L0DBJ1_SINAD</name>
<dbReference type="AlphaFoldDB" id="L0DBJ1"/>
<evidence type="ECO:0000313" key="2">
    <source>
        <dbReference type="EMBL" id="AGA26744.1"/>
    </source>
</evidence>
<protein>
    <submittedName>
        <fullName evidence="2">Uncharacterized protein</fullName>
    </submittedName>
</protein>
<dbReference type="KEGG" id="saci:Sinac_2433"/>
<dbReference type="EMBL" id="CP003364">
    <property type="protein sequence ID" value="AGA26744.1"/>
    <property type="molecule type" value="Genomic_DNA"/>
</dbReference>
<reference evidence="2 3" key="1">
    <citation type="submission" date="2012-02" db="EMBL/GenBank/DDBJ databases">
        <title>Complete sequence of chromosome of Singulisphaera acidiphila DSM 18658.</title>
        <authorList>
            <consortium name="US DOE Joint Genome Institute (JGI-PGF)"/>
            <person name="Lucas S."/>
            <person name="Copeland A."/>
            <person name="Lapidus A."/>
            <person name="Glavina del Rio T."/>
            <person name="Dalin E."/>
            <person name="Tice H."/>
            <person name="Bruce D."/>
            <person name="Goodwin L."/>
            <person name="Pitluck S."/>
            <person name="Peters L."/>
            <person name="Ovchinnikova G."/>
            <person name="Chertkov O."/>
            <person name="Kyrpides N."/>
            <person name="Mavromatis K."/>
            <person name="Ivanova N."/>
            <person name="Brettin T."/>
            <person name="Detter J.C."/>
            <person name="Han C."/>
            <person name="Larimer F."/>
            <person name="Land M."/>
            <person name="Hauser L."/>
            <person name="Markowitz V."/>
            <person name="Cheng J.-F."/>
            <person name="Hugenholtz P."/>
            <person name="Woyke T."/>
            <person name="Wu D."/>
            <person name="Tindall B."/>
            <person name="Pomrenke H."/>
            <person name="Brambilla E."/>
            <person name="Klenk H.-P."/>
            <person name="Eisen J.A."/>
        </authorList>
    </citation>
    <scope>NUCLEOTIDE SEQUENCE [LARGE SCALE GENOMIC DNA]</scope>
    <source>
        <strain evidence="3">ATCC BAA-1392 / DSM 18658 / VKM B-2454 / MOB10</strain>
    </source>
</reference>
<dbReference type="Proteomes" id="UP000010798">
    <property type="component" value="Chromosome"/>
</dbReference>